<keyword evidence="2" id="KW-1185">Reference proteome</keyword>
<dbReference type="AlphaFoldDB" id="A0AAP0IIZ7"/>
<gene>
    <name evidence="1" type="ORF">Sjap_015366</name>
</gene>
<name>A0AAP0IIZ7_9MAGN</name>
<reference evidence="1 2" key="1">
    <citation type="submission" date="2024-01" db="EMBL/GenBank/DDBJ databases">
        <title>Genome assemblies of Stephania.</title>
        <authorList>
            <person name="Yang L."/>
        </authorList>
    </citation>
    <scope>NUCLEOTIDE SEQUENCE [LARGE SCALE GENOMIC DNA]</scope>
    <source>
        <strain evidence="1">QJT</strain>
        <tissue evidence="1">Leaf</tissue>
    </source>
</reference>
<dbReference type="Proteomes" id="UP001417504">
    <property type="component" value="Unassembled WGS sequence"/>
</dbReference>
<accession>A0AAP0IIZ7</accession>
<evidence type="ECO:0000313" key="2">
    <source>
        <dbReference type="Proteomes" id="UP001417504"/>
    </source>
</evidence>
<sequence>MSAVTGGAAPGPQHQGGCRGPSLALAIVLQSSGVSEPVIAIADQRGPNDDSETSSTQTVSIEEFQTLTQRVAAQERQLEEILAILRASIVVALLPSTARVTITQKVNTPGVTTMTLLPTTTVTRPVMAVIPRASTEIAPATLIWHYGGY</sequence>
<dbReference type="EMBL" id="JBBNAE010000006">
    <property type="protein sequence ID" value="KAK9116419.1"/>
    <property type="molecule type" value="Genomic_DNA"/>
</dbReference>
<organism evidence="1 2">
    <name type="scientific">Stephania japonica</name>
    <dbReference type="NCBI Taxonomy" id="461633"/>
    <lineage>
        <taxon>Eukaryota</taxon>
        <taxon>Viridiplantae</taxon>
        <taxon>Streptophyta</taxon>
        <taxon>Embryophyta</taxon>
        <taxon>Tracheophyta</taxon>
        <taxon>Spermatophyta</taxon>
        <taxon>Magnoliopsida</taxon>
        <taxon>Ranunculales</taxon>
        <taxon>Menispermaceae</taxon>
        <taxon>Menispermoideae</taxon>
        <taxon>Cissampelideae</taxon>
        <taxon>Stephania</taxon>
    </lineage>
</organism>
<comment type="caution">
    <text evidence="1">The sequence shown here is derived from an EMBL/GenBank/DDBJ whole genome shotgun (WGS) entry which is preliminary data.</text>
</comment>
<evidence type="ECO:0000313" key="1">
    <source>
        <dbReference type="EMBL" id="KAK9116419.1"/>
    </source>
</evidence>
<proteinExistence type="predicted"/>
<protein>
    <submittedName>
        <fullName evidence="1">Uncharacterized protein</fullName>
    </submittedName>
</protein>